<feature type="region of interest" description="Disordered" evidence="1">
    <location>
        <begin position="32"/>
        <end position="52"/>
    </location>
</feature>
<evidence type="ECO:0000313" key="4">
    <source>
        <dbReference type="Proteomes" id="UP000600101"/>
    </source>
</evidence>
<organism evidence="3 4">
    <name type="scientific">Siccirubricoccus deserti</name>
    <dbReference type="NCBI Taxonomy" id="2013562"/>
    <lineage>
        <taxon>Bacteria</taxon>
        <taxon>Pseudomonadati</taxon>
        <taxon>Pseudomonadota</taxon>
        <taxon>Alphaproteobacteria</taxon>
        <taxon>Acetobacterales</taxon>
        <taxon>Roseomonadaceae</taxon>
        <taxon>Siccirubricoccus</taxon>
    </lineage>
</organism>
<dbReference type="RefSeq" id="WP_186769676.1">
    <property type="nucleotide sequence ID" value="NZ_JACOMF010000005.1"/>
</dbReference>
<feature type="signal peptide" evidence="2">
    <location>
        <begin position="1"/>
        <end position="21"/>
    </location>
</feature>
<accession>A0A9X0QW21</accession>
<feature type="chain" id="PRO_5040954147" evidence="2">
    <location>
        <begin position="22"/>
        <end position="315"/>
    </location>
</feature>
<reference evidence="3" key="1">
    <citation type="submission" date="2020-08" db="EMBL/GenBank/DDBJ databases">
        <authorList>
            <person name="Hu Y."/>
            <person name="Nguyen S.V."/>
            <person name="Li F."/>
            <person name="Fanning S."/>
        </authorList>
    </citation>
    <scope>NUCLEOTIDE SEQUENCE</scope>
    <source>
        <strain evidence="3">SYSU D8009</strain>
    </source>
</reference>
<evidence type="ECO:0000256" key="2">
    <source>
        <dbReference type="SAM" id="SignalP"/>
    </source>
</evidence>
<dbReference type="Proteomes" id="UP000600101">
    <property type="component" value="Unassembled WGS sequence"/>
</dbReference>
<name>A0A9X0QW21_9PROT</name>
<evidence type="ECO:0000313" key="3">
    <source>
        <dbReference type="EMBL" id="MBC4014899.1"/>
    </source>
</evidence>
<dbReference type="EMBL" id="JACOMF010000005">
    <property type="protein sequence ID" value="MBC4014899.1"/>
    <property type="molecule type" value="Genomic_DNA"/>
</dbReference>
<dbReference type="PROSITE" id="PS51257">
    <property type="entry name" value="PROKAR_LIPOPROTEIN"/>
    <property type="match status" value="1"/>
</dbReference>
<keyword evidence="4" id="KW-1185">Reference proteome</keyword>
<evidence type="ECO:0000256" key="1">
    <source>
        <dbReference type="SAM" id="MobiDB-lite"/>
    </source>
</evidence>
<keyword evidence="2" id="KW-0732">Signal</keyword>
<comment type="caution">
    <text evidence="3">The sequence shown here is derived from an EMBL/GenBank/DDBJ whole genome shotgun (WGS) entry which is preliminary data.</text>
</comment>
<protein>
    <submittedName>
        <fullName evidence="3">Uncharacterized protein</fullName>
    </submittedName>
</protein>
<dbReference type="AlphaFoldDB" id="A0A9X0QW21"/>
<proteinExistence type="predicted"/>
<gene>
    <name evidence="3" type="ORF">H7965_06130</name>
</gene>
<sequence>MPGRSACAAALLVGLLLAGCAGDPVPVASGRGAVDRSCAPSGPTGQSLPDPLSLPEAERQAIAARLAALDYPPAAIRIATVIGALSELRDLAAAEAATGPDAVLRWLRLRQVITERVLLAMLDVSSALAEIDCEGERGDQLRDRLQRADTTLTRRLGLAGVMLGAATAAVTGGLSLAGAGGGDIAGIVGGTAEAAVSGSVLFIGSSAEFHTPRNMLAEIRDQPERSAVFPPVVWRYLRRGGPEGSTAATLAADWADGDRARFALLSGPGGRYTVEDLEARDGMLDLIETNVARMSQELRSLLGALLVRPEPRLRR</sequence>